<evidence type="ECO:0000256" key="1">
    <source>
        <dbReference type="SAM" id="MobiDB-lite"/>
    </source>
</evidence>
<proteinExistence type="predicted"/>
<dbReference type="AlphaFoldDB" id="A0A914X538"/>
<sequence>MKKRPAQTAGAAHTTYIRKWQDGCRGGRQRGGTAGGPRPRFISSRTARTDKARVDTLSGAFCAHQESPTVRMAPSDSAFVPSFLCFPTDVPPYKDMRKHRSHFTSLSGSVVALVYSKRPSPLRPD</sequence>
<name>A0A914X538_9BILA</name>
<evidence type="ECO:0000313" key="3">
    <source>
        <dbReference type="WBParaSite" id="PSAMB.scaffold644size44715.g7714.t1"/>
    </source>
</evidence>
<protein>
    <submittedName>
        <fullName evidence="3">Uncharacterized protein</fullName>
    </submittedName>
</protein>
<reference evidence="3" key="1">
    <citation type="submission" date="2022-11" db="UniProtKB">
        <authorList>
            <consortium name="WormBaseParasite"/>
        </authorList>
    </citation>
    <scope>IDENTIFICATION</scope>
</reference>
<feature type="region of interest" description="Disordered" evidence="1">
    <location>
        <begin position="22"/>
        <end position="42"/>
    </location>
</feature>
<accession>A0A914X538</accession>
<dbReference type="Proteomes" id="UP000887566">
    <property type="component" value="Unplaced"/>
</dbReference>
<keyword evidence="2" id="KW-1185">Reference proteome</keyword>
<organism evidence="2 3">
    <name type="scientific">Plectus sambesii</name>
    <dbReference type="NCBI Taxonomy" id="2011161"/>
    <lineage>
        <taxon>Eukaryota</taxon>
        <taxon>Metazoa</taxon>
        <taxon>Ecdysozoa</taxon>
        <taxon>Nematoda</taxon>
        <taxon>Chromadorea</taxon>
        <taxon>Plectida</taxon>
        <taxon>Plectina</taxon>
        <taxon>Plectoidea</taxon>
        <taxon>Plectidae</taxon>
        <taxon>Plectus</taxon>
    </lineage>
</organism>
<evidence type="ECO:0000313" key="2">
    <source>
        <dbReference type="Proteomes" id="UP000887566"/>
    </source>
</evidence>
<dbReference type="WBParaSite" id="PSAMB.scaffold644size44715.g7714.t1">
    <property type="protein sequence ID" value="PSAMB.scaffold644size44715.g7714.t1"/>
    <property type="gene ID" value="PSAMB.scaffold644size44715.g7714"/>
</dbReference>
<feature type="compositionally biased region" description="Gly residues" evidence="1">
    <location>
        <begin position="24"/>
        <end position="35"/>
    </location>
</feature>